<keyword evidence="2 5" id="KW-0812">Transmembrane</keyword>
<feature type="transmembrane region" description="Helical" evidence="5">
    <location>
        <begin position="505"/>
        <end position="529"/>
    </location>
</feature>
<evidence type="ECO:0000313" key="8">
    <source>
        <dbReference type="Proteomes" id="UP001316803"/>
    </source>
</evidence>
<name>A0AAN8I656_9EURO</name>
<dbReference type="Pfam" id="PF07690">
    <property type="entry name" value="MFS_1"/>
    <property type="match status" value="1"/>
</dbReference>
<sequence>MASANDRDKDIDCGSKETRMASPIATTKNASQPIGCLELCTQDAQVQWLDDPINPHNWPAARKYTVTILLSALSFNTLMSSTMVAPALSRISKDLKISTDAETQLVLSIYVLAYAVGYFFWAPLSEVYGRKSIIQAANAWFCIWNLVCGFSENKATITVGRLFSGAGAASALALGTGTLGEIWRPAQRGRSLAMLSIVSLLGPCIGPIIGGAIAQRSLHAWRWAFWSTSIFNAVLQLVSFRFLHESHAPTILRRRGKAGDQGEAQGTPTPPPRTTFQILAVAFRRPLYLTLTQPASQGLIIYSVLSFGCLYVVLAVIPIAFTEVYQQSLTIASLNYTSYAIGTLLGSQICAPIIDYLYRRKTRQYAEQMASDIDIDEALRVKSLNQKAPPELRLYPFIPTVLLMSCGLLVFGWGIHSRKHWIMPDIGIAMFGAGNTAMTQCTNAYVIDIFSEVKPASGRETNSTRTSPITINWSASAMASIWAAKSLGGFAFPLFAVDLIRNLGWGWTGTLLAMLNLTVGLPIAILLLAHGPKLRDLGRKRIETRMETNSSSV</sequence>
<dbReference type="GO" id="GO:0016020">
    <property type="term" value="C:membrane"/>
    <property type="evidence" value="ECO:0007669"/>
    <property type="project" value="UniProtKB-SubCell"/>
</dbReference>
<keyword evidence="4 5" id="KW-0472">Membrane</keyword>
<gene>
    <name evidence="7" type="ORF">OHC33_004620</name>
</gene>
<dbReference type="GO" id="GO:0022857">
    <property type="term" value="F:transmembrane transporter activity"/>
    <property type="evidence" value="ECO:0007669"/>
    <property type="project" value="InterPro"/>
</dbReference>
<evidence type="ECO:0000256" key="1">
    <source>
        <dbReference type="ARBA" id="ARBA00004141"/>
    </source>
</evidence>
<comment type="caution">
    <text evidence="7">The sequence shown here is derived from an EMBL/GenBank/DDBJ whole genome shotgun (WGS) entry which is preliminary data.</text>
</comment>
<keyword evidence="8" id="KW-1185">Reference proteome</keyword>
<proteinExistence type="predicted"/>
<feature type="domain" description="Major facilitator superfamily (MFS) profile" evidence="6">
    <location>
        <begin position="66"/>
        <end position="533"/>
    </location>
</feature>
<dbReference type="InterPro" id="IPR020846">
    <property type="entry name" value="MFS_dom"/>
</dbReference>
<feature type="transmembrane region" description="Helical" evidence="5">
    <location>
        <begin position="394"/>
        <end position="415"/>
    </location>
</feature>
<dbReference type="SUPFAM" id="SSF103473">
    <property type="entry name" value="MFS general substrate transporter"/>
    <property type="match status" value="1"/>
</dbReference>
<feature type="transmembrane region" description="Helical" evidence="5">
    <location>
        <begin position="192"/>
        <end position="214"/>
    </location>
</feature>
<evidence type="ECO:0000256" key="3">
    <source>
        <dbReference type="ARBA" id="ARBA00022989"/>
    </source>
</evidence>
<dbReference type="PANTHER" id="PTHR23502:SF60">
    <property type="entry name" value="MAJOR FACILITATOR SUPERFAMILY (MFS) PROFILE DOMAIN-CONTAINING PROTEIN-RELATED"/>
    <property type="match status" value="1"/>
</dbReference>
<dbReference type="AlphaFoldDB" id="A0AAN8I656"/>
<reference evidence="7 8" key="1">
    <citation type="submission" date="2022-12" db="EMBL/GenBank/DDBJ databases">
        <title>Genomic features and morphological characterization of a novel Knufia sp. strain isolated from spacecraft assembly facility.</title>
        <authorList>
            <person name="Teixeira M."/>
            <person name="Chander A.M."/>
            <person name="Stajich J.E."/>
            <person name="Venkateswaran K."/>
        </authorList>
    </citation>
    <scope>NUCLEOTIDE SEQUENCE [LARGE SCALE GENOMIC DNA]</scope>
    <source>
        <strain evidence="7 8">FJI-L2-BK-P2</strain>
    </source>
</reference>
<protein>
    <recommendedName>
        <fullName evidence="6">Major facilitator superfamily (MFS) profile domain-containing protein</fullName>
    </recommendedName>
</protein>
<feature type="transmembrane region" description="Helical" evidence="5">
    <location>
        <begin position="220"/>
        <end position="243"/>
    </location>
</feature>
<dbReference type="PROSITE" id="PS50850">
    <property type="entry name" value="MFS"/>
    <property type="match status" value="1"/>
</dbReference>
<comment type="subcellular location">
    <subcellularLocation>
        <location evidence="1">Membrane</location>
        <topology evidence="1">Multi-pass membrane protein</topology>
    </subcellularLocation>
</comment>
<dbReference type="InterPro" id="IPR011701">
    <property type="entry name" value="MFS"/>
</dbReference>
<evidence type="ECO:0000313" key="7">
    <source>
        <dbReference type="EMBL" id="KAK5954049.1"/>
    </source>
</evidence>
<feature type="transmembrane region" description="Helical" evidence="5">
    <location>
        <begin position="336"/>
        <end position="358"/>
    </location>
</feature>
<evidence type="ECO:0000259" key="6">
    <source>
        <dbReference type="PROSITE" id="PS50850"/>
    </source>
</evidence>
<evidence type="ECO:0000256" key="4">
    <source>
        <dbReference type="ARBA" id="ARBA00023136"/>
    </source>
</evidence>
<feature type="transmembrane region" description="Helical" evidence="5">
    <location>
        <begin position="105"/>
        <end position="124"/>
    </location>
</feature>
<feature type="transmembrane region" description="Helical" evidence="5">
    <location>
        <begin position="299"/>
        <end position="321"/>
    </location>
</feature>
<evidence type="ECO:0000256" key="5">
    <source>
        <dbReference type="SAM" id="Phobius"/>
    </source>
</evidence>
<dbReference type="PANTHER" id="PTHR23502">
    <property type="entry name" value="MAJOR FACILITATOR SUPERFAMILY"/>
    <property type="match status" value="1"/>
</dbReference>
<dbReference type="EMBL" id="JAKLMC020000009">
    <property type="protein sequence ID" value="KAK5954049.1"/>
    <property type="molecule type" value="Genomic_DNA"/>
</dbReference>
<organism evidence="7 8">
    <name type="scientific">Knufia fluminis</name>
    <dbReference type="NCBI Taxonomy" id="191047"/>
    <lineage>
        <taxon>Eukaryota</taxon>
        <taxon>Fungi</taxon>
        <taxon>Dikarya</taxon>
        <taxon>Ascomycota</taxon>
        <taxon>Pezizomycotina</taxon>
        <taxon>Eurotiomycetes</taxon>
        <taxon>Chaetothyriomycetidae</taxon>
        <taxon>Chaetothyriales</taxon>
        <taxon>Trichomeriaceae</taxon>
        <taxon>Knufia</taxon>
    </lineage>
</organism>
<accession>A0AAN8I656</accession>
<feature type="transmembrane region" description="Helical" evidence="5">
    <location>
        <begin position="64"/>
        <end position="85"/>
    </location>
</feature>
<dbReference type="Gene3D" id="1.20.1250.20">
    <property type="entry name" value="MFS general substrate transporter like domains"/>
    <property type="match status" value="1"/>
</dbReference>
<dbReference type="InterPro" id="IPR036259">
    <property type="entry name" value="MFS_trans_sf"/>
</dbReference>
<dbReference type="Proteomes" id="UP001316803">
    <property type="component" value="Unassembled WGS sequence"/>
</dbReference>
<evidence type="ECO:0000256" key="2">
    <source>
        <dbReference type="ARBA" id="ARBA00022692"/>
    </source>
</evidence>
<keyword evidence="3 5" id="KW-1133">Transmembrane helix</keyword>